<proteinExistence type="predicted"/>
<feature type="non-terminal residue" evidence="2">
    <location>
        <position position="1"/>
    </location>
</feature>
<dbReference type="Proteomes" id="UP000054359">
    <property type="component" value="Unassembled WGS sequence"/>
</dbReference>
<gene>
    <name evidence="2" type="ORF">X975_06261</name>
</gene>
<dbReference type="AlphaFoldDB" id="A0A087TT55"/>
<sequence length="65" mass="7566">YCKISTSLPSFIFLDYGILEVQINIVSILDSPSFVQSLSKRLYYTKTSERNSPHRRPTEKRELQA</sequence>
<feature type="non-terminal residue" evidence="2">
    <location>
        <position position="65"/>
    </location>
</feature>
<name>A0A087TT55_STEMI</name>
<evidence type="ECO:0000313" key="2">
    <source>
        <dbReference type="EMBL" id="KFM68294.1"/>
    </source>
</evidence>
<feature type="region of interest" description="Disordered" evidence="1">
    <location>
        <begin position="46"/>
        <end position="65"/>
    </location>
</feature>
<keyword evidence="3" id="KW-1185">Reference proteome</keyword>
<reference evidence="2 3" key="1">
    <citation type="submission" date="2013-11" db="EMBL/GenBank/DDBJ databases">
        <title>Genome sequencing of Stegodyphus mimosarum.</title>
        <authorList>
            <person name="Bechsgaard J."/>
        </authorList>
    </citation>
    <scope>NUCLEOTIDE SEQUENCE [LARGE SCALE GENOMIC DNA]</scope>
</reference>
<accession>A0A087TT55</accession>
<evidence type="ECO:0000313" key="3">
    <source>
        <dbReference type="Proteomes" id="UP000054359"/>
    </source>
</evidence>
<dbReference type="EMBL" id="KK116625">
    <property type="protein sequence ID" value="KFM68294.1"/>
    <property type="molecule type" value="Genomic_DNA"/>
</dbReference>
<protein>
    <submittedName>
        <fullName evidence="2">Uncharacterized protein</fullName>
    </submittedName>
</protein>
<organism evidence="2 3">
    <name type="scientific">Stegodyphus mimosarum</name>
    <name type="common">African social velvet spider</name>
    <dbReference type="NCBI Taxonomy" id="407821"/>
    <lineage>
        <taxon>Eukaryota</taxon>
        <taxon>Metazoa</taxon>
        <taxon>Ecdysozoa</taxon>
        <taxon>Arthropoda</taxon>
        <taxon>Chelicerata</taxon>
        <taxon>Arachnida</taxon>
        <taxon>Araneae</taxon>
        <taxon>Araneomorphae</taxon>
        <taxon>Entelegynae</taxon>
        <taxon>Eresoidea</taxon>
        <taxon>Eresidae</taxon>
        <taxon>Stegodyphus</taxon>
    </lineage>
</organism>
<evidence type="ECO:0000256" key="1">
    <source>
        <dbReference type="SAM" id="MobiDB-lite"/>
    </source>
</evidence>